<evidence type="ECO:0000313" key="1">
    <source>
        <dbReference type="EMBL" id="VGM08818.1"/>
    </source>
</evidence>
<protein>
    <submittedName>
        <fullName evidence="1">Uncharacterized protein</fullName>
    </submittedName>
</protein>
<organism evidence="1">
    <name type="scientific">Klebsiella pneumoniae</name>
    <dbReference type="NCBI Taxonomy" id="573"/>
    <lineage>
        <taxon>Bacteria</taxon>
        <taxon>Pseudomonadati</taxon>
        <taxon>Pseudomonadota</taxon>
        <taxon>Gammaproteobacteria</taxon>
        <taxon>Enterobacterales</taxon>
        <taxon>Enterobacteriaceae</taxon>
        <taxon>Klebsiella/Raoultella group</taxon>
        <taxon>Klebsiella</taxon>
        <taxon>Klebsiella pneumoniae complex</taxon>
    </lineage>
</organism>
<gene>
    <name evidence="1" type="ORF">SAMEA4873652_04761</name>
</gene>
<sequence length="157" mass="17551">MPAPSQTVFDGFQSCRHPIPAGLSYQHEPAVAIFPADVREPEEVERFWFAFSPDGTVFGSEAAELHQTGFLRVNRESELPQSALHGYTEAPGIVSFVEPDDDVIGVSDHYHIACGIATSPLMRPQIEDVVEVYVCQQRRDNRTLWGAFLRCPPFSFL</sequence>
<accession>A0A486S3F3</accession>
<name>A0A486S3F3_KLEPN</name>
<dbReference type="AlphaFoldDB" id="A0A486S3F3"/>
<reference evidence="1" key="1">
    <citation type="submission" date="2019-03" db="EMBL/GenBank/DDBJ databases">
        <authorList>
            <consortium name="Pathogen Informatics"/>
        </authorList>
    </citation>
    <scope>NUCLEOTIDE SEQUENCE</scope>
    <source>
        <strain evidence="1">5012STDY7626450</strain>
    </source>
</reference>
<dbReference type="EMBL" id="CAAHCV010000022">
    <property type="protein sequence ID" value="VGM08818.1"/>
    <property type="molecule type" value="Genomic_DNA"/>
</dbReference>
<proteinExistence type="predicted"/>